<dbReference type="AlphaFoldDB" id="A0A9P0NIV0"/>
<name>A0A9P0NIV0_APHGO</name>
<dbReference type="Proteomes" id="UP001154329">
    <property type="component" value="Chromosome 3"/>
</dbReference>
<evidence type="ECO:0000256" key="1">
    <source>
        <dbReference type="SAM" id="MobiDB-lite"/>
    </source>
</evidence>
<dbReference type="EMBL" id="OU899036">
    <property type="protein sequence ID" value="CAH1731231.1"/>
    <property type="molecule type" value="Genomic_DNA"/>
</dbReference>
<evidence type="ECO:0000313" key="2">
    <source>
        <dbReference type="EMBL" id="CAH1731231.1"/>
    </source>
</evidence>
<protein>
    <submittedName>
        <fullName evidence="2">Uncharacterized protein</fullName>
    </submittedName>
</protein>
<organism evidence="2 3">
    <name type="scientific">Aphis gossypii</name>
    <name type="common">Cotton aphid</name>
    <dbReference type="NCBI Taxonomy" id="80765"/>
    <lineage>
        <taxon>Eukaryota</taxon>
        <taxon>Metazoa</taxon>
        <taxon>Ecdysozoa</taxon>
        <taxon>Arthropoda</taxon>
        <taxon>Hexapoda</taxon>
        <taxon>Insecta</taxon>
        <taxon>Pterygota</taxon>
        <taxon>Neoptera</taxon>
        <taxon>Paraneoptera</taxon>
        <taxon>Hemiptera</taxon>
        <taxon>Sternorrhyncha</taxon>
        <taxon>Aphidomorpha</taxon>
        <taxon>Aphidoidea</taxon>
        <taxon>Aphididae</taxon>
        <taxon>Aphidini</taxon>
        <taxon>Aphis</taxon>
        <taxon>Aphis</taxon>
    </lineage>
</organism>
<reference evidence="2" key="1">
    <citation type="submission" date="2022-02" db="EMBL/GenBank/DDBJ databases">
        <authorList>
            <person name="King R."/>
        </authorList>
    </citation>
    <scope>NUCLEOTIDE SEQUENCE</scope>
</reference>
<evidence type="ECO:0000313" key="3">
    <source>
        <dbReference type="Proteomes" id="UP001154329"/>
    </source>
</evidence>
<reference evidence="2" key="2">
    <citation type="submission" date="2022-10" db="EMBL/GenBank/DDBJ databases">
        <authorList>
            <consortium name="ENA_rothamsted_submissions"/>
            <consortium name="culmorum"/>
            <person name="King R."/>
        </authorList>
    </citation>
    <scope>NUCLEOTIDE SEQUENCE</scope>
</reference>
<accession>A0A9P0NIV0</accession>
<gene>
    <name evidence="2" type="ORF">APHIGO_LOCUS7984</name>
</gene>
<keyword evidence="3" id="KW-1185">Reference proteome</keyword>
<sequence>MASVVDCLCVAVGWTAMGTPGRRRTVDLPEEPVEATVTRHQLREVKGHLSVRPGHPAAEQARRNQRTCSLTSAVRGWIRLVDAVSFLSHKDDGDGARDDRRGVERHGTVRAHAAYGRQALHRSHSLGTGPVEREIGTPGRSAVQHN</sequence>
<proteinExistence type="predicted"/>
<feature type="region of interest" description="Disordered" evidence="1">
    <location>
        <begin position="114"/>
        <end position="146"/>
    </location>
</feature>